<keyword evidence="2" id="KW-0472">Membrane</keyword>
<organism evidence="4 5">
    <name type="scientific">Devosia marina</name>
    <dbReference type="NCBI Taxonomy" id="2683198"/>
    <lineage>
        <taxon>Bacteria</taxon>
        <taxon>Pseudomonadati</taxon>
        <taxon>Pseudomonadota</taxon>
        <taxon>Alphaproteobacteria</taxon>
        <taxon>Hyphomicrobiales</taxon>
        <taxon>Devosiaceae</taxon>
        <taxon>Devosia</taxon>
    </lineage>
</organism>
<dbReference type="AlphaFoldDB" id="A0A7X3FSW3"/>
<feature type="signal peptide" evidence="3">
    <location>
        <begin position="1"/>
        <end position="20"/>
    </location>
</feature>
<keyword evidence="2" id="KW-0812">Transmembrane</keyword>
<sequence length="169" mass="17942">MASSSLVATTALTAAQLANANAQLALRKAVRGTQDVFFAVIVTTLTWAAVCVPLSFLEGQTRLLFRAFGLTLAIAVLLFSLLVRSMGPTIAVRSTLLVIKERRYALFKRPVGAGGSQLHRLAKVTGMKTSRAASNADRLAHRAAANSAPDRPSFRPGSDIHVRGTRTAA</sequence>
<dbReference type="GO" id="GO:0022857">
    <property type="term" value="F:transmembrane transporter activity"/>
    <property type="evidence" value="ECO:0007669"/>
    <property type="project" value="InterPro"/>
</dbReference>
<dbReference type="Gene3D" id="1.20.1640.10">
    <property type="entry name" value="Multidrug efflux transporter AcrB transmembrane domain"/>
    <property type="match status" value="1"/>
</dbReference>
<keyword evidence="3" id="KW-0732">Signal</keyword>
<gene>
    <name evidence="4" type="ORF">GO014_13925</name>
</gene>
<feature type="region of interest" description="Disordered" evidence="1">
    <location>
        <begin position="145"/>
        <end position="169"/>
    </location>
</feature>
<feature type="transmembrane region" description="Helical" evidence="2">
    <location>
        <begin position="63"/>
        <end position="83"/>
    </location>
</feature>
<protein>
    <submittedName>
        <fullName evidence="4">Uncharacterized protein</fullName>
    </submittedName>
</protein>
<evidence type="ECO:0000313" key="5">
    <source>
        <dbReference type="Proteomes" id="UP000438106"/>
    </source>
</evidence>
<evidence type="ECO:0000256" key="3">
    <source>
        <dbReference type="SAM" id="SignalP"/>
    </source>
</evidence>
<keyword evidence="2" id="KW-1133">Transmembrane helix</keyword>
<dbReference type="Pfam" id="PF00873">
    <property type="entry name" value="ACR_tran"/>
    <property type="match status" value="1"/>
</dbReference>
<evidence type="ECO:0000256" key="1">
    <source>
        <dbReference type="SAM" id="MobiDB-lite"/>
    </source>
</evidence>
<evidence type="ECO:0000313" key="4">
    <source>
        <dbReference type="EMBL" id="MVT00125.1"/>
    </source>
</evidence>
<accession>A0A7X3FSW3</accession>
<feature type="chain" id="PRO_5030727225" evidence="3">
    <location>
        <begin position="21"/>
        <end position="169"/>
    </location>
</feature>
<dbReference type="PRINTS" id="PR00702">
    <property type="entry name" value="ACRIFLAVINRP"/>
</dbReference>
<proteinExistence type="predicted"/>
<keyword evidence="5" id="KW-1185">Reference proteome</keyword>
<dbReference type="GO" id="GO:0016020">
    <property type="term" value="C:membrane"/>
    <property type="evidence" value="ECO:0007669"/>
    <property type="project" value="InterPro"/>
</dbReference>
<feature type="transmembrane region" description="Helical" evidence="2">
    <location>
        <begin position="36"/>
        <end position="56"/>
    </location>
</feature>
<name>A0A7X3FSW3_9HYPH</name>
<dbReference type="SUPFAM" id="SSF82866">
    <property type="entry name" value="Multidrug efflux transporter AcrB transmembrane domain"/>
    <property type="match status" value="1"/>
</dbReference>
<evidence type="ECO:0000256" key="2">
    <source>
        <dbReference type="SAM" id="Phobius"/>
    </source>
</evidence>
<reference evidence="4 5" key="1">
    <citation type="submission" date="2019-12" db="EMBL/GenBank/DDBJ databases">
        <title>Devosia maris sp. nov., isolated from the deep seawater.</title>
        <authorList>
            <person name="Liu Y."/>
        </authorList>
    </citation>
    <scope>NUCLEOTIDE SEQUENCE [LARGE SCALE GENOMIC DNA]</scope>
    <source>
        <strain evidence="4 5">L53-10-65</strain>
    </source>
</reference>
<dbReference type="Proteomes" id="UP000438106">
    <property type="component" value="Unassembled WGS sequence"/>
</dbReference>
<comment type="caution">
    <text evidence="4">The sequence shown here is derived from an EMBL/GenBank/DDBJ whole genome shotgun (WGS) entry which is preliminary data.</text>
</comment>
<dbReference type="InterPro" id="IPR001036">
    <property type="entry name" value="Acrflvin-R"/>
</dbReference>
<dbReference type="EMBL" id="WQRF01000004">
    <property type="protein sequence ID" value="MVT00125.1"/>
    <property type="molecule type" value="Genomic_DNA"/>
</dbReference>